<sequence>MSSVEIVCRVPVLAPARVCSTPPRSPLCLSLAVVLLGTCSELPTGAWPLSLGCQLPITYGCAQETSVKKMIGGGWGIGWLTVP</sequence>
<accession>A0A540KQW8</accession>
<dbReference type="AlphaFoldDB" id="A0A540KQW8"/>
<proteinExistence type="predicted"/>
<keyword evidence="2" id="KW-1185">Reference proteome</keyword>
<comment type="caution">
    <text evidence="1">The sequence shown here is derived from an EMBL/GenBank/DDBJ whole genome shotgun (WGS) entry which is preliminary data.</text>
</comment>
<protein>
    <submittedName>
        <fullName evidence="1">Uncharacterized protein</fullName>
    </submittedName>
</protein>
<evidence type="ECO:0000313" key="1">
    <source>
        <dbReference type="EMBL" id="TQD76623.1"/>
    </source>
</evidence>
<dbReference type="Proteomes" id="UP000315295">
    <property type="component" value="Unassembled WGS sequence"/>
</dbReference>
<reference evidence="1 2" key="1">
    <citation type="journal article" date="2019" name="G3 (Bethesda)">
        <title>Sequencing of a Wild Apple (Malus baccata) Genome Unravels the Differences Between Cultivated and Wild Apple Species Regarding Disease Resistance and Cold Tolerance.</title>
        <authorList>
            <person name="Chen X."/>
        </authorList>
    </citation>
    <scope>NUCLEOTIDE SEQUENCE [LARGE SCALE GENOMIC DNA]</scope>
    <source>
        <strain evidence="2">cv. Shandingzi</strain>
        <tissue evidence="1">Leaves</tissue>
    </source>
</reference>
<organism evidence="1 2">
    <name type="scientific">Malus baccata</name>
    <name type="common">Siberian crab apple</name>
    <name type="synonym">Pyrus baccata</name>
    <dbReference type="NCBI Taxonomy" id="106549"/>
    <lineage>
        <taxon>Eukaryota</taxon>
        <taxon>Viridiplantae</taxon>
        <taxon>Streptophyta</taxon>
        <taxon>Embryophyta</taxon>
        <taxon>Tracheophyta</taxon>
        <taxon>Spermatophyta</taxon>
        <taxon>Magnoliopsida</taxon>
        <taxon>eudicotyledons</taxon>
        <taxon>Gunneridae</taxon>
        <taxon>Pentapetalae</taxon>
        <taxon>rosids</taxon>
        <taxon>fabids</taxon>
        <taxon>Rosales</taxon>
        <taxon>Rosaceae</taxon>
        <taxon>Amygdaloideae</taxon>
        <taxon>Maleae</taxon>
        <taxon>Malus</taxon>
    </lineage>
</organism>
<gene>
    <name evidence="1" type="ORF">C1H46_037813</name>
</gene>
<evidence type="ECO:0000313" key="2">
    <source>
        <dbReference type="Proteomes" id="UP000315295"/>
    </source>
</evidence>
<dbReference type="EMBL" id="VIEB01001020">
    <property type="protein sequence ID" value="TQD76623.1"/>
    <property type="molecule type" value="Genomic_DNA"/>
</dbReference>
<name>A0A540KQW8_MALBA</name>